<comment type="caution">
    <text evidence="3">The sequence shown here is derived from an EMBL/GenBank/DDBJ whole genome shotgun (WGS) entry which is preliminary data.</text>
</comment>
<keyword evidence="4" id="KW-1185">Reference proteome</keyword>
<dbReference type="RefSeq" id="WP_339964028.1">
    <property type="nucleotide sequence ID" value="NZ_JBBHJY010000001.1"/>
</dbReference>
<dbReference type="InterPro" id="IPR052173">
    <property type="entry name" value="Beta-lactam_resp_regulator"/>
</dbReference>
<name>A0ABU8S3D5_9SPHN</name>
<accession>A0ABU8S3D5</accession>
<feature type="transmembrane region" description="Helical" evidence="1">
    <location>
        <begin position="34"/>
        <end position="51"/>
    </location>
</feature>
<proteinExistence type="predicted"/>
<reference evidence="3 4" key="1">
    <citation type="submission" date="2024-03" db="EMBL/GenBank/DDBJ databases">
        <authorList>
            <person name="Jo J.-H."/>
        </authorList>
    </citation>
    <scope>NUCLEOTIDE SEQUENCE [LARGE SCALE GENOMIC DNA]</scope>
    <source>
        <strain evidence="3 4">AS3R-12</strain>
    </source>
</reference>
<feature type="domain" description="Peptidase M56" evidence="2">
    <location>
        <begin position="4"/>
        <end position="268"/>
    </location>
</feature>
<dbReference type="PANTHER" id="PTHR34978:SF3">
    <property type="entry name" value="SLR0241 PROTEIN"/>
    <property type="match status" value="1"/>
</dbReference>
<keyword evidence="1" id="KW-1133">Transmembrane helix</keyword>
<keyword evidence="1" id="KW-0472">Membrane</keyword>
<evidence type="ECO:0000313" key="3">
    <source>
        <dbReference type="EMBL" id="MEJ6008473.1"/>
    </source>
</evidence>
<gene>
    <name evidence="3" type="ORF">WG900_00920</name>
</gene>
<feature type="transmembrane region" description="Helical" evidence="1">
    <location>
        <begin position="285"/>
        <end position="304"/>
    </location>
</feature>
<dbReference type="PANTHER" id="PTHR34978">
    <property type="entry name" value="POSSIBLE SENSOR-TRANSDUCER PROTEIN BLAR"/>
    <property type="match status" value="1"/>
</dbReference>
<dbReference type="Proteomes" id="UP001379235">
    <property type="component" value="Unassembled WGS sequence"/>
</dbReference>
<protein>
    <submittedName>
        <fullName evidence="3">M56 family metallopeptidase</fullName>
    </submittedName>
</protein>
<feature type="transmembrane region" description="Helical" evidence="1">
    <location>
        <begin position="6"/>
        <end position="22"/>
    </location>
</feature>
<dbReference type="InterPro" id="IPR008756">
    <property type="entry name" value="Peptidase_M56"/>
</dbReference>
<sequence length="531" mass="56616">MTGFVFDTLLFTAVLIALVLVLRRPVARQFGPQVAYALWALPLLRLLLPPIELPASMAPVTETQAPAKVVVAYSGDFPVVPAADPGIDWASIAIAVWAAGAVLFLVWRTVTYLRMRRDLLEGAFPVGEAGPVRLVECPTVSAPVAFGVRDKVIALPMGFMAWHDRSVRDLALAHELAHHQGHDLLINILAQPVIALHWFNPLAWAGWRAMRRDQEAACDARVLAGQGGEVRADYGRLIAGLAGGPRLALAAPMACPILGEKSIIHRLRSLSMPEPTKTRLRLGRGLLIGAALALPLTATIGYAAPDLPAPPAAPEAPSAPVAPKVERKIHRVVIVEKHGDGKHDEAKLKTRVIERGGKTIVIKTDKDLTEAEVEAKIAKVEADMMAMPPEPPMPPAAPGEPRQVRKIIMMSGDGEHIVHGPGSQGPQVRTMRIHRDGTEAHAIAMAGGAVACKDAATTNEVSATTDKDGKKQVMRIRICGKGDPAMASAHALGGLKSARARIAGNGEMSAEIKAKVLEELDREIARLSKGG</sequence>
<organism evidence="3 4">
    <name type="scientific">Novosphingobium aquae</name>
    <dbReference type="NCBI Taxonomy" id="3133435"/>
    <lineage>
        <taxon>Bacteria</taxon>
        <taxon>Pseudomonadati</taxon>
        <taxon>Pseudomonadota</taxon>
        <taxon>Alphaproteobacteria</taxon>
        <taxon>Sphingomonadales</taxon>
        <taxon>Sphingomonadaceae</taxon>
        <taxon>Novosphingobium</taxon>
    </lineage>
</organism>
<dbReference type="EMBL" id="JBBHJY010000001">
    <property type="protein sequence ID" value="MEJ6008473.1"/>
    <property type="molecule type" value="Genomic_DNA"/>
</dbReference>
<evidence type="ECO:0000259" key="2">
    <source>
        <dbReference type="Pfam" id="PF05569"/>
    </source>
</evidence>
<dbReference type="CDD" id="cd07341">
    <property type="entry name" value="M56_BlaR1_MecR1_like"/>
    <property type="match status" value="1"/>
</dbReference>
<feature type="transmembrane region" description="Helical" evidence="1">
    <location>
        <begin position="89"/>
        <end position="107"/>
    </location>
</feature>
<keyword evidence="1" id="KW-0812">Transmembrane</keyword>
<dbReference type="Pfam" id="PF05569">
    <property type="entry name" value="Peptidase_M56"/>
    <property type="match status" value="1"/>
</dbReference>
<evidence type="ECO:0000256" key="1">
    <source>
        <dbReference type="SAM" id="Phobius"/>
    </source>
</evidence>
<evidence type="ECO:0000313" key="4">
    <source>
        <dbReference type="Proteomes" id="UP001379235"/>
    </source>
</evidence>